<protein>
    <recommendedName>
        <fullName evidence="7">LicD/FKTN/FKRP nucleotidyltransferase domain-containing protein</fullName>
    </recommendedName>
</protein>
<dbReference type="AlphaFoldDB" id="A0A1E3NFX8"/>
<proteinExistence type="predicted"/>
<dbReference type="GO" id="GO:0009100">
    <property type="term" value="P:glycoprotein metabolic process"/>
    <property type="evidence" value="ECO:0007669"/>
    <property type="project" value="UniProtKB-ARBA"/>
</dbReference>
<evidence type="ECO:0000256" key="4">
    <source>
        <dbReference type="ARBA" id="ARBA00023136"/>
    </source>
</evidence>
<gene>
    <name evidence="8" type="ORF">PICMEDRAFT_60580</name>
</gene>
<accession>A0A1E3NFX8</accession>
<feature type="transmembrane region" description="Helical" evidence="6">
    <location>
        <begin position="118"/>
        <end position="136"/>
    </location>
</feature>
<evidence type="ECO:0000256" key="5">
    <source>
        <dbReference type="SAM" id="MobiDB-lite"/>
    </source>
</evidence>
<evidence type="ECO:0000256" key="6">
    <source>
        <dbReference type="SAM" id="Phobius"/>
    </source>
</evidence>
<keyword evidence="3 6" id="KW-1133">Transmembrane helix</keyword>
<keyword evidence="4 6" id="KW-0472">Membrane</keyword>
<dbReference type="PANTHER" id="PTHR15407:SF28">
    <property type="entry name" value="RIBITOL-5-PHOSPHATE TRANSFERASE FKTN"/>
    <property type="match status" value="1"/>
</dbReference>
<keyword evidence="2 6" id="KW-0812">Transmembrane</keyword>
<dbReference type="OrthoDB" id="444255at2759"/>
<dbReference type="InterPro" id="IPR009644">
    <property type="entry name" value="FKTN/MNN4/W02B3.4-1"/>
</dbReference>
<dbReference type="Pfam" id="PF04991">
    <property type="entry name" value="LicD"/>
    <property type="match status" value="1"/>
</dbReference>
<dbReference type="InterPro" id="IPR007074">
    <property type="entry name" value="LicD/FKTN/FKRP_NTP_transf"/>
</dbReference>
<dbReference type="RefSeq" id="XP_019015581.1">
    <property type="nucleotide sequence ID" value="XM_019163446.1"/>
</dbReference>
<sequence length="799" mass="90213">MWHQRASPSPSTTFYRSSGEYTSSSSNEYSSSNTAFDSDTEKNGLHSPEGYSLGFTDNYDRHSGVGKRWRSPRLKRTVNRGRSRLKRLLCLDALQQGACYKFLLLLKLRLHCYLNKKVLCVLIITSALVVSLLQMYSPLAYYKPRSKWSYLVENRHDFVSDSKVLDLLEYLSENKRLHEKYLLRRDYKDRRITPARYLTHLRTHINETGGTLSESLRYGFSWQDWVDFDERLLPNMDFLLTHNGLPISGCSQFESEIGFPRDNHFKRDFLPNCTDLTPAEIAALANPNYPHFRATAPLDNLGLPIEARIVHGATFLYHHQPPPQRLIFVDGVSNTDLVVPVVHKEPAPPPKDPRSLEPVSELMAQVVAGLPPAESDWFNRAVAVDVARVNRNGGSAPKLALTAADFANPENLTQIQAALPGFGEAGTLDAVLHDSIAGQLAAHPGADYPKYFHEPRLADSRIGGSHYDWRFFNIKEVDNEYKRLSTLSRLMRAWLRFTNNERLPTWLAHGTLLGYSFNGYMLPWDFDHDVQLSAAAMWRLARDYNNTLVVDCTAGDGRAAAGQGHYLLDVSSNFFDRRRGNANGNNAIDARFIDVHTGMYIDITLVSTVADKHAALRRDVPGYDKVLRRELFRLLAQQRLALDGLADDDSPGGTLLACRNHHFYRLAELLTLERRRFEGEQAWVPAAWADVLDREFPRRHTAWRHEGYTWRSELALWVADRRCGRAALDRGGDSCAGDRFVAAMRAMLQFGEQQEQEGAGVGPVLPDWEAVAAADLEAAEIGSSRRGETAGEGRREAQL</sequence>
<dbReference type="GeneID" id="30180133"/>
<feature type="region of interest" description="Disordered" evidence="5">
    <location>
        <begin position="779"/>
        <end position="799"/>
    </location>
</feature>
<feature type="domain" description="LicD/FKTN/FKRP nucleotidyltransferase" evidence="7">
    <location>
        <begin position="499"/>
        <end position="614"/>
    </location>
</feature>
<feature type="region of interest" description="Disordered" evidence="5">
    <location>
        <begin position="1"/>
        <end position="49"/>
    </location>
</feature>
<feature type="compositionally biased region" description="Basic and acidic residues" evidence="5">
    <location>
        <begin position="783"/>
        <end position="799"/>
    </location>
</feature>
<comment type="subcellular location">
    <subcellularLocation>
        <location evidence="1">Membrane</location>
        <topology evidence="1">Single-pass membrane protein</topology>
    </subcellularLocation>
</comment>
<organism evidence="8 9">
    <name type="scientific">Pichia membranifaciens NRRL Y-2026</name>
    <dbReference type="NCBI Taxonomy" id="763406"/>
    <lineage>
        <taxon>Eukaryota</taxon>
        <taxon>Fungi</taxon>
        <taxon>Dikarya</taxon>
        <taxon>Ascomycota</taxon>
        <taxon>Saccharomycotina</taxon>
        <taxon>Pichiomycetes</taxon>
        <taxon>Pichiales</taxon>
        <taxon>Pichiaceae</taxon>
        <taxon>Pichia</taxon>
    </lineage>
</organism>
<dbReference type="Proteomes" id="UP000094455">
    <property type="component" value="Unassembled WGS sequence"/>
</dbReference>
<dbReference type="STRING" id="763406.A0A1E3NFX8"/>
<dbReference type="EMBL" id="KV454007">
    <property type="protein sequence ID" value="ODQ44468.1"/>
    <property type="molecule type" value="Genomic_DNA"/>
</dbReference>
<reference evidence="8 9" key="1">
    <citation type="journal article" date="2016" name="Proc. Natl. Acad. Sci. U.S.A.">
        <title>Comparative genomics of biotechnologically important yeasts.</title>
        <authorList>
            <person name="Riley R."/>
            <person name="Haridas S."/>
            <person name="Wolfe K.H."/>
            <person name="Lopes M.R."/>
            <person name="Hittinger C.T."/>
            <person name="Goeker M."/>
            <person name="Salamov A.A."/>
            <person name="Wisecaver J.H."/>
            <person name="Long T.M."/>
            <person name="Calvey C.H."/>
            <person name="Aerts A.L."/>
            <person name="Barry K.W."/>
            <person name="Choi C."/>
            <person name="Clum A."/>
            <person name="Coughlan A.Y."/>
            <person name="Deshpande S."/>
            <person name="Douglass A.P."/>
            <person name="Hanson S.J."/>
            <person name="Klenk H.-P."/>
            <person name="LaButti K.M."/>
            <person name="Lapidus A."/>
            <person name="Lindquist E.A."/>
            <person name="Lipzen A.M."/>
            <person name="Meier-Kolthoff J.P."/>
            <person name="Ohm R.A."/>
            <person name="Otillar R.P."/>
            <person name="Pangilinan J.L."/>
            <person name="Peng Y."/>
            <person name="Rokas A."/>
            <person name="Rosa C.A."/>
            <person name="Scheuner C."/>
            <person name="Sibirny A.A."/>
            <person name="Slot J.C."/>
            <person name="Stielow J.B."/>
            <person name="Sun H."/>
            <person name="Kurtzman C.P."/>
            <person name="Blackwell M."/>
            <person name="Grigoriev I.V."/>
            <person name="Jeffries T.W."/>
        </authorList>
    </citation>
    <scope>NUCLEOTIDE SEQUENCE [LARGE SCALE GENOMIC DNA]</scope>
    <source>
        <strain evidence="8 9">NRRL Y-2026</strain>
    </source>
</reference>
<name>A0A1E3NFX8_9ASCO</name>
<evidence type="ECO:0000313" key="8">
    <source>
        <dbReference type="EMBL" id="ODQ44468.1"/>
    </source>
</evidence>
<evidence type="ECO:0000313" key="9">
    <source>
        <dbReference type="Proteomes" id="UP000094455"/>
    </source>
</evidence>
<evidence type="ECO:0000256" key="2">
    <source>
        <dbReference type="ARBA" id="ARBA00022692"/>
    </source>
</evidence>
<evidence type="ECO:0000256" key="3">
    <source>
        <dbReference type="ARBA" id="ARBA00022989"/>
    </source>
</evidence>
<evidence type="ECO:0000256" key="1">
    <source>
        <dbReference type="ARBA" id="ARBA00004167"/>
    </source>
</evidence>
<evidence type="ECO:0000259" key="7">
    <source>
        <dbReference type="Pfam" id="PF04991"/>
    </source>
</evidence>
<dbReference type="GO" id="GO:0016020">
    <property type="term" value="C:membrane"/>
    <property type="evidence" value="ECO:0007669"/>
    <property type="project" value="UniProtKB-SubCell"/>
</dbReference>
<keyword evidence="9" id="KW-1185">Reference proteome</keyword>
<dbReference type="PANTHER" id="PTHR15407">
    <property type="entry name" value="FUKUTIN-RELATED"/>
    <property type="match status" value="1"/>
</dbReference>
<feature type="compositionally biased region" description="Polar residues" evidence="5">
    <location>
        <begin position="1"/>
        <end position="16"/>
    </location>
</feature>
<feature type="compositionally biased region" description="Low complexity" evidence="5">
    <location>
        <begin position="17"/>
        <end position="34"/>
    </location>
</feature>